<gene>
    <name evidence="7" type="ORF">FQN60_014967</name>
</gene>
<organism evidence="7 8">
    <name type="scientific">Etheostoma spectabile</name>
    <name type="common">orangethroat darter</name>
    <dbReference type="NCBI Taxonomy" id="54343"/>
    <lineage>
        <taxon>Eukaryota</taxon>
        <taxon>Metazoa</taxon>
        <taxon>Chordata</taxon>
        <taxon>Craniata</taxon>
        <taxon>Vertebrata</taxon>
        <taxon>Euteleostomi</taxon>
        <taxon>Actinopterygii</taxon>
        <taxon>Neopterygii</taxon>
        <taxon>Teleostei</taxon>
        <taxon>Neoteleostei</taxon>
        <taxon>Acanthomorphata</taxon>
        <taxon>Eupercaria</taxon>
        <taxon>Perciformes</taxon>
        <taxon>Percoidei</taxon>
        <taxon>Percidae</taxon>
        <taxon>Etheostomatinae</taxon>
        <taxon>Etheostoma</taxon>
    </lineage>
</organism>
<evidence type="ECO:0000313" key="8">
    <source>
        <dbReference type="Proteomes" id="UP000327493"/>
    </source>
</evidence>
<keyword evidence="8" id="KW-1185">Reference proteome</keyword>
<name>A0A5J5CS72_9PERO</name>
<accession>A0A5J5CS72</accession>
<dbReference type="PANTHER" id="PTHR31838">
    <property type="entry name" value="CENTROSOMAL PROTEIN OF 55 KDA"/>
    <property type="match status" value="1"/>
</dbReference>
<dbReference type="Pfam" id="PF12180">
    <property type="entry name" value="EABR"/>
    <property type="match status" value="1"/>
</dbReference>
<evidence type="ECO:0000256" key="2">
    <source>
        <dbReference type="ARBA" id="ARBA00022490"/>
    </source>
</evidence>
<dbReference type="GO" id="GO:0000281">
    <property type="term" value="P:mitotic cytokinesis"/>
    <property type="evidence" value="ECO:0007669"/>
    <property type="project" value="InterPro"/>
</dbReference>
<dbReference type="GO" id="GO:0030496">
    <property type="term" value="C:midbody"/>
    <property type="evidence" value="ECO:0007669"/>
    <property type="project" value="TreeGrafter"/>
</dbReference>
<feature type="domain" description="TSG101 and ALIX binding" evidence="6">
    <location>
        <begin position="134"/>
        <end position="167"/>
    </location>
</feature>
<proteinExistence type="predicted"/>
<dbReference type="AlphaFoldDB" id="A0A5J5CS72"/>
<comment type="caution">
    <text evidence="7">The sequence shown here is derived from an EMBL/GenBank/DDBJ whole genome shotgun (WGS) entry which is preliminary data.</text>
</comment>
<dbReference type="GO" id="GO:0005737">
    <property type="term" value="C:cytoplasm"/>
    <property type="evidence" value="ECO:0007669"/>
    <property type="project" value="UniProtKB-SubCell"/>
</dbReference>
<keyword evidence="2" id="KW-0963">Cytoplasm</keyword>
<evidence type="ECO:0000256" key="5">
    <source>
        <dbReference type="SAM" id="MobiDB-lite"/>
    </source>
</evidence>
<evidence type="ECO:0000313" key="7">
    <source>
        <dbReference type="EMBL" id="KAA8583759.1"/>
    </source>
</evidence>
<dbReference type="Proteomes" id="UP000327493">
    <property type="component" value="Chromosome 17"/>
</dbReference>
<dbReference type="InterPro" id="IPR022008">
    <property type="entry name" value="EABR"/>
</dbReference>
<feature type="coiled-coil region" evidence="4">
    <location>
        <begin position="302"/>
        <end position="329"/>
    </location>
</feature>
<feature type="coiled-coil region" evidence="4">
    <location>
        <begin position="198"/>
        <end position="253"/>
    </location>
</feature>
<keyword evidence="3 4" id="KW-0175">Coiled coil</keyword>
<dbReference type="GO" id="GO:0045184">
    <property type="term" value="P:establishment of protein localization"/>
    <property type="evidence" value="ECO:0007669"/>
    <property type="project" value="TreeGrafter"/>
</dbReference>
<sequence length="417" mass="48662">MICPMPYNDSLACCLPSQNLPPEVIEMASLKYKGSPRKKTNSELDVIVSSLREENAYLKKTLVELSRQHSEHNKLIERFLSLETVRLESCQQLTAKDEKVALLSKQLSKKEGKLMDVDSTSDEWTSTNTTIELQNHLNYALEKNKQWLEYDQQREAYVRATLARMLWLEKELNKANQARSQQHNEDHSDVRERISQVQEHYESLLQKAKDELEVLREQLDMAHQNLKVTQDWCKEKESEVEELKQQLQTENISIKSAPEDHHCSEDEEQWLTAETEDLQCRLDEEKRRSTNFEMQKCLKNCHSEDQEKIADLERQINIYSQDLEDEKENCSYLKKQMVRVLRKLQKDPGTKLSKRNQQDGNSCEAAHTPSLCSRDSLTRSPPSSLLNESFLECPSCRTEFPASHYRELLSHLDDCVD</sequence>
<dbReference type="Gene3D" id="1.20.5.1180">
    <property type="entry name" value="Geminin coiled-coil domain"/>
    <property type="match status" value="1"/>
</dbReference>
<evidence type="ECO:0000256" key="4">
    <source>
        <dbReference type="SAM" id="Coils"/>
    </source>
</evidence>
<evidence type="ECO:0000259" key="6">
    <source>
        <dbReference type="Pfam" id="PF12180"/>
    </source>
</evidence>
<feature type="region of interest" description="Disordered" evidence="5">
    <location>
        <begin position="345"/>
        <end position="368"/>
    </location>
</feature>
<comment type="subcellular location">
    <subcellularLocation>
        <location evidence="1">Cytoplasm</location>
    </subcellularLocation>
</comment>
<evidence type="ECO:0000256" key="1">
    <source>
        <dbReference type="ARBA" id="ARBA00004496"/>
    </source>
</evidence>
<dbReference type="InterPro" id="IPR038926">
    <property type="entry name" value="CEP55"/>
</dbReference>
<protein>
    <recommendedName>
        <fullName evidence="6">TSG101 and ALIX binding domain-containing protein</fullName>
    </recommendedName>
</protein>
<evidence type="ECO:0000256" key="3">
    <source>
        <dbReference type="ARBA" id="ARBA00023054"/>
    </source>
</evidence>
<dbReference type="PANTHER" id="PTHR31838:SF1">
    <property type="entry name" value="CENTROSOMAL PROTEIN OF 55 KDA"/>
    <property type="match status" value="1"/>
</dbReference>
<dbReference type="EMBL" id="VOFY01000017">
    <property type="protein sequence ID" value="KAA8583759.1"/>
    <property type="molecule type" value="Genomic_DNA"/>
</dbReference>
<dbReference type="GO" id="GO:0051896">
    <property type="term" value="P:regulation of phosphatidylinositol 3-kinase/protein kinase B signal transduction"/>
    <property type="evidence" value="ECO:0007669"/>
    <property type="project" value="InterPro"/>
</dbReference>
<reference evidence="7 8" key="1">
    <citation type="submission" date="2019-08" db="EMBL/GenBank/DDBJ databases">
        <title>A chromosome-level genome assembly, high-density linkage maps, and genome scans reveal the genomic architecture of hybrid incompatibilities underlying speciation via character displacement in darters (Percidae: Etheostominae).</title>
        <authorList>
            <person name="Moran R.L."/>
            <person name="Catchen J.M."/>
            <person name="Fuller R.C."/>
        </authorList>
    </citation>
    <scope>NUCLEOTIDE SEQUENCE [LARGE SCALE GENOMIC DNA]</scope>
    <source>
        <strain evidence="7">EspeVRDwgs_2016</strain>
        <tissue evidence="7">Muscle</tissue>
    </source>
</reference>